<dbReference type="Proteomes" id="UP000184080">
    <property type="component" value="Unassembled WGS sequence"/>
</dbReference>
<proteinExistence type="predicted"/>
<feature type="transmembrane region" description="Helical" evidence="1">
    <location>
        <begin position="108"/>
        <end position="129"/>
    </location>
</feature>
<protein>
    <submittedName>
        <fullName evidence="2">Uncharacterized membrane protein</fullName>
    </submittedName>
</protein>
<sequence length="218" mass="24183">MKKSDFLSILEANLSGYPNNTVETILNKYKNKFKEAEAQGISEDSILNSMGDPYIIAQSYIKNMPLIIKDDSSSSTETYCNMDSSVKTEDLPSVNDVQSFLARFFKGIFSLLGFVFFLIISLPIFFILLSLFICSILLSVFGLVILFSSIFAPSFLSQISSPINLSNLGMLGALNIGIVIFIIGILLIKFNYRLIRALGRKVRGSHNNKKTTTQSSDS</sequence>
<feature type="transmembrane region" description="Helical" evidence="1">
    <location>
        <begin position="168"/>
        <end position="188"/>
    </location>
</feature>
<dbReference type="Pfam" id="PF22564">
    <property type="entry name" value="HAAS"/>
    <property type="match status" value="1"/>
</dbReference>
<dbReference type="EMBL" id="FQZO01000013">
    <property type="protein sequence ID" value="SHJ99979.1"/>
    <property type="molecule type" value="Genomic_DNA"/>
</dbReference>
<dbReference type="RefSeq" id="WP_073012375.1">
    <property type="nucleotide sequence ID" value="NZ_FQZO01000013.1"/>
</dbReference>
<organism evidence="2 3">
    <name type="scientific">Clostridium amylolyticum</name>
    <dbReference type="NCBI Taxonomy" id="1121298"/>
    <lineage>
        <taxon>Bacteria</taxon>
        <taxon>Bacillati</taxon>
        <taxon>Bacillota</taxon>
        <taxon>Clostridia</taxon>
        <taxon>Eubacteriales</taxon>
        <taxon>Clostridiaceae</taxon>
        <taxon>Clostridium</taxon>
    </lineage>
</organism>
<name>A0A1M6NW40_9CLOT</name>
<evidence type="ECO:0000313" key="3">
    <source>
        <dbReference type="Proteomes" id="UP000184080"/>
    </source>
</evidence>
<reference evidence="2 3" key="1">
    <citation type="submission" date="2016-11" db="EMBL/GenBank/DDBJ databases">
        <authorList>
            <person name="Jaros S."/>
            <person name="Januszkiewicz K."/>
            <person name="Wedrychowicz H."/>
        </authorList>
    </citation>
    <scope>NUCLEOTIDE SEQUENCE [LARGE SCALE GENOMIC DNA]</scope>
    <source>
        <strain evidence="2 3">DSM 21864</strain>
    </source>
</reference>
<keyword evidence="1" id="KW-1133">Transmembrane helix</keyword>
<evidence type="ECO:0000256" key="1">
    <source>
        <dbReference type="SAM" id="Phobius"/>
    </source>
</evidence>
<keyword evidence="1" id="KW-0472">Membrane</keyword>
<gene>
    <name evidence="2" type="ORF">SAMN05444401_0326</name>
</gene>
<keyword evidence="1" id="KW-0812">Transmembrane</keyword>
<evidence type="ECO:0000313" key="2">
    <source>
        <dbReference type="EMBL" id="SHJ99979.1"/>
    </source>
</evidence>
<feature type="transmembrane region" description="Helical" evidence="1">
    <location>
        <begin position="136"/>
        <end position="156"/>
    </location>
</feature>
<keyword evidence="3" id="KW-1185">Reference proteome</keyword>
<accession>A0A1M6NW40</accession>
<dbReference type="AlphaFoldDB" id="A0A1M6NW40"/>